<dbReference type="Proteomes" id="UP000286134">
    <property type="component" value="Unassembled WGS sequence"/>
</dbReference>
<evidence type="ECO:0000313" key="3">
    <source>
        <dbReference type="EMBL" id="RKF60452.1"/>
    </source>
</evidence>
<dbReference type="GO" id="GO:0005789">
    <property type="term" value="C:endoplasmic reticulum membrane"/>
    <property type="evidence" value="ECO:0007669"/>
    <property type="project" value="TreeGrafter"/>
</dbReference>
<keyword evidence="4" id="KW-1185">Reference proteome</keyword>
<evidence type="ECO:0000256" key="2">
    <source>
        <dbReference type="SAM" id="SignalP"/>
    </source>
</evidence>
<evidence type="ECO:0000313" key="4">
    <source>
        <dbReference type="Proteomes" id="UP000286134"/>
    </source>
</evidence>
<dbReference type="AlphaFoldDB" id="A0A420HSP6"/>
<dbReference type="PANTHER" id="PTHR28022">
    <property type="entry name" value="GPI MANNOSYLTRANSFERASE 2 SUBUNIT PGA1"/>
    <property type="match status" value="1"/>
</dbReference>
<dbReference type="EMBL" id="MCFK01005098">
    <property type="protein sequence ID" value="RKF60452.1"/>
    <property type="molecule type" value="Genomic_DNA"/>
</dbReference>
<keyword evidence="1" id="KW-0812">Transmembrane</keyword>
<feature type="transmembrane region" description="Helical" evidence="1">
    <location>
        <begin position="204"/>
        <end position="229"/>
    </location>
</feature>
<dbReference type="OrthoDB" id="3360032at2759"/>
<dbReference type="GO" id="GO:0031501">
    <property type="term" value="C:mannosyltransferase complex"/>
    <property type="evidence" value="ECO:0007669"/>
    <property type="project" value="TreeGrafter"/>
</dbReference>
<comment type="caution">
    <text evidence="3">The sequence shown here is derived from an EMBL/GenBank/DDBJ whole genome shotgun (WGS) entry which is preliminary data.</text>
</comment>
<reference evidence="3 4" key="1">
    <citation type="journal article" date="2018" name="BMC Genomics">
        <title>Comparative genome analyses reveal sequence features reflecting distinct modes of host-adaptation between dicot and monocot powdery mildew.</title>
        <authorList>
            <person name="Wu Y."/>
            <person name="Ma X."/>
            <person name="Pan Z."/>
            <person name="Kale S.D."/>
            <person name="Song Y."/>
            <person name="King H."/>
            <person name="Zhang Q."/>
            <person name="Presley C."/>
            <person name="Deng X."/>
            <person name="Wei C.I."/>
            <person name="Xiao S."/>
        </authorList>
    </citation>
    <scope>NUCLEOTIDE SEQUENCE [LARGE SCALE GENOMIC DNA]</scope>
    <source>
        <strain evidence="3">UMSG2</strain>
    </source>
</reference>
<feature type="chain" id="PRO_5019123399" evidence="2">
    <location>
        <begin position="18"/>
        <end position="239"/>
    </location>
</feature>
<gene>
    <name evidence="3" type="ORF">OnM2_050004</name>
</gene>
<dbReference type="InterPro" id="IPR019433">
    <property type="entry name" value="GPI_ManTrfase_II_coact_Pga1"/>
</dbReference>
<sequence length="239" mass="27612">MNIHILLLLTKLIGVFANTEKVIFVGPERNSVLISEYYNIWNLCLQTLSPRHETLRTQVLAEFPSLISKYGRDSWFLLDGISKGQRFEVRICWTATQPTSFHLVTHEISKVHKSLNLKSSLEQYSRSRKLDANDSYEMKVKNHHDLKNTELIESSVLLLQISATADYYTSKTSLMQNPLPVYVDIILDPYFLNIIPMSLLTTTAYILMLAIGGWYFATFLIYWAHSFLLMDINLQKKSL</sequence>
<keyword evidence="1" id="KW-0472">Membrane</keyword>
<name>A0A420HSP6_9PEZI</name>
<dbReference type="GO" id="GO:0006506">
    <property type="term" value="P:GPI anchor biosynthetic process"/>
    <property type="evidence" value="ECO:0007669"/>
    <property type="project" value="TreeGrafter"/>
</dbReference>
<proteinExistence type="predicted"/>
<dbReference type="GO" id="GO:0000030">
    <property type="term" value="F:mannosyltransferase activity"/>
    <property type="evidence" value="ECO:0007669"/>
    <property type="project" value="TreeGrafter"/>
</dbReference>
<protein>
    <submittedName>
        <fullName evidence="3">Uncharacterized protein</fullName>
    </submittedName>
</protein>
<evidence type="ECO:0000256" key="1">
    <source>
        <dbReference type="SAM" id="Phobius"/>
    </source>
</evidence>
<organism evidence="3 4">
    <name type="scientific">Erysiphe neolycopersici</name>
    <dbReference type="NCBI Taxonomy" id="212602"/>
    <lineage>
        <taxon>Eukaryota</taxon>
        <taxon>Fungi</taxon>
        <taxon>Dikarya</taxon>
        <taxon>Ascomycota</taxon>
        <taxon>Pezizomycotina</taxon>
        <taxon>Leotiomycetes</taxon>
        <taxon>Erysiphales</taxon>
        <taxon>Erysiphaceae</taxon>
        <taxon>Erysiphe</taxon>
    </lineage>
</organism>
<dbReference type="Pfam" id="PF10333">
    <property type="entry name" value="Pga1"/>
    <property type="match status" value="1"/>
</dbReference>
<keyword evidence="1" id="KW-1133">Transmembrane helix</keyword>
<feature type="signal peptide" evidence="2">
    <location>
        <begin position="1"/>
        <end position="17"/>
    </location>
</feature>
<keyword evidence="2" id="KW-0732">Signal</keyword>
<dbReference type="PANTHER" id="PTHR28022:SF1">
    <property type="entry name" value="GPI MANNOSYLTRANSFERASE 2 SUBUNIT PGA1"/>
    <property type="match status" value="1"/>
</dbReference>
<accession>A0A420HSP6</accession>